<evidence type="ECO:0000256" key="2">
    <source>
        <dbReference type="ARBA" id="ARBA00022737"/>
    </source>
</evidence>
<evidence type="ECO:0000256" key="5">
    <source>
        <dbReference type="ARBA" id="ARBA00023242"/>
    </source>
</evidence>
<keyword evidence="5" id="KW-0539">Nucleus</keyword>
<feature type="domain" description="C2H2-type" evidence="7">
    <location>
        <begin position="69"/>
        <end position="96"/>
    </location>
</feature>
<dbReference type="SUPFAM" id="SSF57667">
    <property type="entry name" value="beta-beta-alpha zinc fingers"/>
    <property type="match status" value="1"/>
</dbReference>
<dbReference type="GO" id="GO:0008270">
    <property type="term" value="F:zinc ion binding"/>
    <property type="evidence" value="ECO:0007669"/>
    <property type="project" value="UniProtKB-KW"/>
</dbReference>
<comment type="caution">
    <text evidence="8">The sequence shown here is derived from an EMBL/GenBank/DDBJ whole genome shotgun (WGS) entry which is preliminary data.</text>
</comment>
<keyword evidence="9" id="KW-1185">Reference proteome</keyword>
<reference evidence="8 9" key="1">
    <citation type="submission" date="2024-05" db="EMBL/GenBank/DDBJ databases">
        <authorList>
            <person name="Wallberg A."/>
        </authorList>
    </citation>
    <scope>NUCLEOTIDE SEQUENCE [LARGE SCALE GENOMIC DNA]</scope>
</reference>
<dbReference type="PROSITE" id="PS50157">
    <property type="entry name" value="ZINC_FINGER_C2H2_2"/>
    <property type="match status" value="1"/>
</dbReference>
<protein>
    <recommendedName>
        <fullName evidence="7">C2H2-type domain-containing protein</fullName>
    </recommendedName>
</protein>
<keyword evidence="2" id="KW-0677">Repeat</keyword>
<accession>A0AAV2PK57</accession>
<dbReference type="Pfam" id="PF00096">
    <property type="entry name" value="zf-C2H2"/>
    <property type="match status" value="1"/>
</dbReference>
<dbReference type="FunFam" id="3.30.160.60:FF:000016">
    <property type="entry name" value="zinc finger protein 37 homolog"/>
    <property type="match status" value="1"/>
</dbReference>
<dbReference type="PROSITE" id="PS00028">
    <property type="entry name" value="ZINC_FINGER_C2H2_1"/>
    <property type="match status" value="1"/>
</dbReference>
<dbReference type="InterPro" id="IPR036236">
    <property type="entry name" value="Znf_C2H2_sf"/>
</dbReference>
<dbReference type="EMBL" id="CAXKWB010000413">
    <property type="protein sequence ID" value="CAL4060786.1"/>
    <property type="molecule type" value="Genomic_DNA"/>
</dbReference>
<dbReference type="Gene3D" id="3.30.160.60">
    <property type="entry name" value="Classic Zinc Finger"/>
    <property type="match status" value="2"/>
</dbReference>
<name>A0AAV2PK57_MEGNR</name>
<evidence type="ECO:0000256" key="4">
    <source>
        <dbReference type="ARBA" id="ARBA00022833"/>
    </source>
</evidence>
<dbReference type="InterPro" id="IPR013087">
    <property type="entry name" value="Znf_C2H2_type"/>
</dbReference>
<evidence type="ECO:0000256" key="3">
    <source>
        <dbReference type="ARBA" id="ARBA00022771"/>
    </source>
</evidence>
<keyword evidence="1" id="KW-0479">Metal-binding</keyword>
<evidence type="ECO:0000313" key="9">
    <source>
        <dbReference type="Proteomes" id="UP001497623"/>
    </source>
</evidence>
<dbReference type="AlphaFoldDB" id="A0AAV2PK57"/>
<feature type="non-terminal residue" evidence="8">
    <location>
        <position position="107"/>
    </location>
</feature>
<dbReference type="PANTHER" id="PTHR24377">
    <property type="entry name" value="IP01015P-RELATED"/>
    <property type="match status" value="1"/>
</dbReference>
<gene>
    <name evidence="8" type="ORF">MNOR_LOCUS1550</name>
</gene>
<dbReference type="Proteomes" id="UP001497623">
    <property type="component" value="Unassembled WGS sequence"/>
</dbReference>
<evidence type="ECO:0000256" key="1">
    <source>
        <dbReference type="ARBA" id="ARBA00022723"/>
    </source>
</evidence>
<organism evidence="8 9">
    <name type="scientific">Meganyctiphanes norvegica</name>
    <name type="common">Northern krill</name>
    <name type="synonym">Thysanopoda norvegica</name>
    <dbReference type="NCBI Taxonomy" id="48144"/>
    <lineage>
        <taxon>Eukaryota</taxon>
        <taxon>Metazoa</taxon>
        <taxon>Ecdysozoa</taxon>
        <taxon>Arthropoda</taxon>
        <taxon>Crustacea</taxon>
        <taxon>Multicrustacea</taxon>
        <taxon>Malacostraca</taxon>
        <taxon>Eumalacostraca</taxon>
        <taxon>Eucarida</taxon>
        <taxon>Euphausiacea</taxon>
        <taxon>Euphausiidae</taxon>
        <taxon>Meganyctiphanes</taxon>
    </lineage>
</organism>
<evidence type="ECO:0000259" key="7">
    <source>
        <dbReference type="PROSITE" id="PS50157"/>
    </source>
</evidence>
<proteinExistence type="predicted"/>
<keyword evidence="4" id="KW-0862">Zinc</keyword>
<sequence>MLNNILYNVCRMSLCHTHDITERCVTGLDGRVKSKSSPVGQKWRQSVISLSTKSYLINHTMKHTGEKPYTCKQCDKALSMKILLINHRKTHTEQKWFKCNLCDKVFS</sequence>
<evidence type="ECO:0000256" key="6">
    <source>
        <dbReference type="PROSITE-ProRule" id="PRU00042"/>
    </source>
</evidence>
<evidence type="ECO:0000313" key="8">
    <source>
        <dbReference type="EMBL" id="CAL4060786.1"/>
    </source>
</evidence>
<keyword evidence="3 6" id="KW-0863">Zinc-finger</keyword>
<dbReference type="InterPro" id="IPR050826">
    <property type="entry name" value="Krueppel_C2H2_ZnFinger"/>
</dbReference>